<name>A0A6P2CB19_9NOCA</name>
<comment type="caution">
    <text evidence="2">The sequence shown here is derived from an EMBL/GenBank/DDBJ whole genome shotgun (WGS) entry which is preliminary data.</text>
</comment>
<proteinExistence type="predicted"/>
<sequence length="272" mass="28871">MAPARSLGATTAERVRSTCARESEAVLAIDGSSPTPVALHHVCADGEIAVTVDADSTAATLAWLAGASGIPTVLELADHSPLDLRERVRSLVWVSGTLLPVCDHHARDIADGVAADYPSPELLDIGHGTVLLVLRPHSVVVADSAGAEPVSLDDLLAAEADPFCDVESSWLRHLDEDHPELVAMLSRKLPPHLRRGRVRPLEITRHGLSLRIEHPGVERAGGAAGDTDAPRPADNDVFLPFQEPVTDALSMSRAIRTLVGCPFVNGLRARTP</sequence>
<accession>A0A6P2CB19</accession>
<dbReference type="InterPro" id="IPR019595">
    <property type="entry name" value="DUF2470"/>
</dbReference>
<organism evidence="2 3">
    <name type="scientific">Rhodococcus rhodnii</name>
    <dbReference type="NCBI Taxonomy" id="38312"/>
    <lineage>
        <taxon>Bacteria</taxon>
        <taxon>Bacillati</taxon>
        <taxon>Actinomycetota</taxon>
        <taxon>Actinomycetes</taxon>
        <taxon>Mycobacteriales</taxon>
        <taxon>Nocardiaceae</taxon>
        <taxon>Rhodococcus</taxon>
    </lineage>
</organism>
<gene>
    <name evidence="2" type="ORF">DW322_03950</name>
</gene>
<dbReference type="Proteomes" id="UP000471120">
    <property type="component" value="Unassembled WGS sequence"/>
</dbReference>
<dbReference type="RefSeq" id="WP_010838460.1">
    <property type="nucleotide sequence ID" value="NZ_QRCM01000001.1"/>
</dbReference>
<dbReference type="InterPro" id="IPR037119">
    <property type="entry name" value="Haem_oxidase_HugZ-like_sf"/>
</dbReference>
<evidence type="ECO:0000259" key="1">
    <source>
        <dbReference type="Pfam" id="PF10615"/>
    </source>
</evidence>
<dbReference type="EMBL" id="QRCM01000001">
    <property type="protein sequence ID" value="TXG89532.1"/>
    <property type="molecule type" value="Genomic_DNA"/>
</dbReference>
<feature type="domain" description="DUF2470" evidence="1">
    <location>
        <begin position="168"/>
        <end position="248"/>
    </location>
</feature>
<dbReference type="AlphaFoldDB" id="A0A6P2CB19"/>
<evidence type="ECO:0000313" key="2">
    <source>
        <dbReference type="EMBL" id="TXG89532.1"/>
    </source>
</evidence>
<dbReference type="SUPFAM" id="SSF50475">
    <property type="entry name" value="FMN-binding split barrel"/>
    <property type="match status" value="1"/>
</dbReference>
<protein>
    <submittedName>
        <fullName evidence="2">DUF2470 domain-containing protein</fullName>
    </submittedName>
</protein>
<evidence type="ECO:0000313" key="3">
    <source>
        <dbReference type="Proteomes" id="UP000471120"/>
    </source>
</evidence>
<reference evidence="2 3" key="1">
    <citation type="submission" date="2018-07" db="EMBL/GenBank/DDBJ databases">
        <title>Genome sequence of Rhodococcus rhodnii ATCC 35071 from Rhodnius prolixus.</title>
        <authorList>
            <person name="Patel V."/>
            <person name="Vogel K.J."/>
        </authorList>
    </citation>
    <scope>NUCLEOTIDE SEQUENCE [LARGE SCALE GENOMIC DNA]</scope>
    <source>
        <strain evidence="2 3">ATCC 35071</strain>
    </source>
</reference>
<dbReference type="Gene3D" id="3.20.180.10">
    <property type="entry name" value="PNP-oxidase-like"/>
    <property type="match status" value="1"/>
</dbReference>
<dbReference type="Pfam" id="PF10615">
    <property type="entry name" value="DUF2470"/>
    <property type="match status" value="1"/>
</dbReference>